<evidence type="ECO:0000256" key="5">
    <source>
        <dbReference type="ARBA" id="ARBA00010617"/>
    </source>
</evidence>
<dbReference type="Pfam" id="PF00067">
    <property type="entry name" value="p450"/>
    <property type="match status" value="1"/>
</dbReference>
<dbReference type="SUPFAM" id="SSF48264">
    <property type="entry name" value="Cytochrome P450"/>
    <property type="match status" value="1"/>
</dbReference>
<dbReference type="Proteomes" id="UP001627154">
    <property type="component" value="Unassembled WGS sequence"/>
</dbReference>
<gene>
    <name evidence="17" type="ORF">TKK_007491</name>
</gene>
<dbReference type="InterPro" id="IPR002401">
    <property type="entry name" value="Cyt_P450_E_grp-I"/>
</dbReference>
<feature type="chain" id="PRO_5044855020" description="Cytochrome P450" evidence="16">
    <location>
        <begin position="20"/>
        <end position="499"/>
    </location>
</feature>
<comment type="function">
    <text evidence="2">May be involved in the metabolism of insect hormones and in the breakdown of synthetic insecticides.</text>
</comment>
<evidence type="ECO:0000313" key="18">
    <source>
        <dbReference type="Proteomes" id="UP001627154"/>
    </source>
</evidence>
<keyword evidence="7 14" id="KW-0479">Metal-binding</keyword>
<evidence type="ECO:0000256" key="15">
    <source>
        <dbReference type="RuleBase" id="RU000461"/>
    </source>
</evidence>
<evidence type="ECO:0000256" key="10">
    <source>
        <dbReference type="ARBA" id="ARBA00023002"/>
    </source>
</evidence>
<proteinExistence type="inferred from homology"/>
<accession>A0ABD2WYW7</accession>
<dbReference type="InterPro" id="IPR017972">
    <property type="entry name" value="Cyt_P450_CS"/>
</dbReference>
<comment type="subcellular location">
    <subcellularLocation>
        <location evidence="4">Endoplasmic reticulum membrane</location>
        <topology evidence="4">Peripheral membrane protein</topology>
    </subcellularLocation>
    <subcellularLocation>
        <location evidence="3">Microsome membrane</location>
        <topology evidence="3">Peripheral membrane protein</topology>
    </subcellularLocation>
</comment>
<keyword evidence="11 14" id="KW-0408">Iron</keyword>
<dbReference type="PRINTS" id="PR00385">
    <property type="entry name" value="P450"/>
</dbReference>
<keyword evidence="8" id="KW-0256">Endoplasmic reticulum</keyword>
<comment type="similarity">
    <text evidence="5 15">Belongs to the cytochrome P450 family.</text>
</comment>
<dbReference type="EMBL" id="JBJJXI010000059">
    <property type="protein sequence ID" value="KAL3398311.1"/>
    <property type="molecule type" value="Genomic_DNA"/>
</dbReference>
<reference evidence="17 18" key="1">
    <citation type="journal article" date="2024" name="bioRxiv">
        <title>A reference genome for Trichogramma kaykai: A tiny desert-dwelling parasitoid wasp with competing sex-ratio distorters.</title>
        <authorList>
            <person name="Culotta J."/>
            <person name="Lindsey A.R."/>
        </authorList>
    </citation>
    <scope>NUCLEOTIDE SEQUENCE [LARGE SCALE GENOMIC DNA]</scope>
    <source>
        <strain evidence="17 18">KSX58</strain>
    </source>
</reference>
<dbReference type="PANTHER" id="PTHR24300:SF376">
    <property type="entry name" value="CYTOCHROME P450 15A1"/>
    <property type="match status" value="1"/>
</dbReference>
<feature type="signal peptide" evidence="16">
    <location>
        <begin position="1"/>
        <end position="19"/>
    </location>
</feature>
<evidence type="ECO:0000256" key="6">
    <source>
        <dbReference type="ARBA" id="ARBA00022617"/>
    </source>
</evidence>
<dbReference type="InterPro" id="IPR050182">
    <property type="entry name" value="Cytochrome_P450_fam2"/>
</dbReference>
<evidence type="ECO:0000256" key="14">
    <source>
        <dbReference type="PIRSR" id="PIRSR602401-1"/>
    </source>
</evidence>
<evidence type="ECO:0000256" key="8">
    <source>
        <dbReference type="ARBA" id="ARBA00022824"/>
    </source>
</evidence>
<evidence type="ECO:0000256" key="1">
    <source>
        <dbReference type="ARBA" id="ARBA00001971"/>
    </source>
</evidence>
<dbReference type="InterPro" id="IPR001128">
    <property type="entry name" value="Cyt_P450"/>
</dbReference>
<keyword evidence="13" id="KW-0472">Membrane</keyword>
<evidence type="ECO:0000256" key="2">
    <source>
        <dbReference type="ARBA" id="ARBA00003690"/>
    </source>
</evidence>
<dbReference type="Gene3D" id="1.10.630.10">
    <property type="entry name" value="Cytochrome P450"/>
    <property type="match status" value="1"/>
</dbReference>
<dbReference type="GO" id="GO:0004497">
    <property type="term" value="F:monooxygenase activity"/>
    <property type="evidence" value="ECO:0007669"/>
    <property type="project" value="UniProtKB-KW"/>
</dbReference>
<evidence type="ECO:0000256" key="7">
    <source>
        <dbReference type="ARBA" id="ARBA00022723"/>
    </source>
</evidence>
<keyword evidence="16" id="KW-0732">Signal</keyword>
<protein>
    <recommendedName>
        <fullName evidence="19">Cytochrome P450</fullName>
    </recommendedName>
</protein>
<evidence type="ECO:0000256" key="13">
    <source>
        <dbReference type="ARBA" id="ARBA00023136"/>
    </source>
</evidence>
<evidence type="ECO:0008006" key="19">
    <source>
        <dbReference type="Google" id="ProtNLM"/>
    </source>
</evidence>
<keyword evidence="6 14" id="KW-0349">Heme</keyword>
<sequence length="499" mass="57064">MWPAIIGCIILLMIKLTIDHRQRRLKNYPPGPWGLPVLGNLLSINRLVKKTRFHFKAWRKLADVYGPVLRIRLGITKPLIVVSGRQAVLDFLNRREFDGRPNRFELRNNGKKMGIVLNDGQDWIDQKRFLLKALKDFGFGKQSMEDLVLQDVEMLCDIVRNQMLDKAMDVHDFCEITAIAVVSSLWNLIAGRRCDPTKEEEGMLKILRILKESFRSGSAAGFLWQHIPILRFIMPKYSGFSEHQKRVTAMLHYFLEEVSEHKKSRSPGNPRDLIDRYFDEMDAKKHEEDSSFSELQLVAIVQDLFSAGIETTSNSIGFAIAYLAKYRDVQARIQEELDRVIGDEIPRLIYKDSLPYLNATIAEVSRLSNVAPTTIPHRAIVNSSILGYDVKKNWSVIGDLRSVHMDPNHWSEADVFRPERFIDPSGQFLSDPWLMSFGAGRRKCLGENLARISLLLFLARLLQKFQFSLAPNEGAPCLLGVNGFTIAPPHISIVVKLRR</sequence>
<name>A0ABD2WYW7_9HYME</name>
<keyword evidence="12 15" id="KW-0503">Monooxygenase</keyword>
<dbReference type="GO" id="GO:0046872">
    <property type="term" value="F:metal ion binding"/>
    <property type="evidence" value="ECO:0007669"/>
    <property type="project" value="UniProtKB-KW"/>
</dbReference>
<keyword evidence="18" id="KW-1185">Reference proteome</keyword>
<evidence type="ECO:0000256" key="9">
    <source>
        <dbReference type="ARBA" id="ARBA00022848"/>
    </source>
</evidence>
<dbReference type="InterPro" id="IPR036396">
    <property type="entry name" value="Cyt_P450_sf"/>
</dbReference>
<evidence type="ECO:0000313" key="17">
    <source>
        <dbReference type="EMBL" id="KAL3398311.1"/>
    </source>
</evidence>
<evidence type="ECO:0000256" key="4">
    <source>
        <dbReference type="ARBA" id="ARBA00004406"/>
    </source>
</evidence>
<dbReference type="AlphaFoldDB" id="A0ABD2WYW7"/>
<dbReference type="PRINTS" id="PR00463">
    <property type="entry name" value="EP450I"/>
</dbReference>
<feature type="binding site" description="axial binding residue" evidence="14">
    <location>
        <position position="444"/>
    </location>
    <ligand>
        <name>heme</name>
        <dbReference type="ChEBI" id="CHEBI:30413"/>
    </ligand>
    <ligandPart>
        <name>Fe</name>
        <dbReference type="ChEBI" id="CHEBI:18248"/>
    </ligandPart>
</feature>
<dbReference type="FunFam" id="1.10.630.10:FF:000238">
    <property type="entry name" value="Cytochrome P450 2A6"/>
    <property type="match status" value="1"/>
</dbReference>
<evidence type="ECO:0000256" key="16">
    <source>
        <dbReference type="SAM" id="SignalP"/>
    </source>
</evidence>
<dbReference type="PROSITE" id="PS00086">
    <property type="entry name" value="CYTOCHROME_P450"/>
    <property type="match status" value="1"/>
</dbReference>
<dbReference type="PANTHER" id="PTHR24300">
    <property type="entry name" value="CYTOCHROME P450 508A4-RELATED"/>
    <property type="match status" value="1"/>
</dbReference>
<comment type="cofactor">
    <cofactor evidence="1 14">
        <name>heme</name>
        <dbReference type="ChEBI" id="CHEBI:30413"/>
    </cofactor>
</comment>
<keyword evidence="9" id="KW-0492">Microsome</keyword>
<evidence type="ECO:0000256" key="3">
    <source>
        <dbReference type="ARBA" id="ARBA00004174"/>
    </source>
</evidence>
<keyword evidence="10 15" id="KW-0560">Oxidoreductase</keyword>
<comment type="caution">
    <text evidence="17">The sequence shown here is derived from an EMBL/GenBank/DDBJ whole genome shotgun (WGS) entry which is preliminary data.</text>
</comment>
<dbReference type="GO" id="GO:0005789">
    <property type="term" value="C:endoplasmic reticulum membrane"/>
    <property type="evidence" value="ECO:0007669"/>
    <property type="project" value="UniProtKB-SubCell"/>
</dbReference>
<evidence type="ECO:0000256" key="11">
    <source>
        <dbReference type="ARBA" id="ARBA00023004"/>
    </source>
</evidence>
<evidence type="ECO:0000256" key="12">
    <source>
        <dbReference type="ARBA" id="ARBA00023033"/>
    </source>
</evidence>
<organism evidence="17 18">
    <name type="scientific">Trichogramma kaykai</name>
    <dbReference type="NCBI Taxonomy" id="54128"/>
    <lineage>
        <taxon>Eukaryota</taxon>
        <taxon>Metazoa</taxon>
        <taxon>Ecdysozoa</taxon>
        <taxon>Arthropoda</taxon>
        <taxon>Hexapoda</taxon>
        <taxon>Insecta</taxon>
        <taxon>Pterygota</taxon>
        <taxon>Neoptera</taxon>
        <taxon>Endopterygota</taxon>
        <taxon>Hymenoptera</taxon>
        <taxon>Apocrita</taxon>
        <taxon>Proctotrupomorpha</taxon>
        <taxon>Chalcidoidea</taxon>
        <taxon>Trichogrammatidae</taxon>
        <taxon>Trichogramma</taxon>
    </lineage>
</organism>